<gene>
    <name evidence="1" type="ORF">PILCRDRAFT_732557</name>
</gene>
<evidence type="ECO:0000313" key="1">
    <source>
        <dbReference type="EMBL" id="KIM73156.1"/>
    </source>
</evidence>
<keyword evidence="2" id="KW-1185">Reference proteome</keyword>
<organism evidence="1 2">
    <name type="scientific">Piloderma croceum (strain F 1598)</name>
    <dbReference type="NCBI Taxonomy" id="765440"/>
    <lineage>
        <taxon>Eukaryota</taxon>
        <taxon>Fungi</taxon>
        <taxon>Dikarya</taxon>
        <taxon>Basidiomycota</taxon>
        <taxon>Agaricomycotina</taxon>
        <taxon>Agaricomycetes</taxon>
        <taxon>Agaricomycetidae</taxon>
        <taxon>Atheliales</taxon>
        <taxon>Atheliaceae</taxon>
        <taxon>Piloderma</taxon>
    </lineage>
</organism>
<reference evidence="1 2" key="1">
    <citation type="submission" date="2014-04" db="EMBL/GenBank/DDBJ databases">
        <authorList>
            <consortium name="DOE Joint Genome Institute"/>
            <person name="Kuo A."/>
            <person name="Tarkka M."/>
            <person name="Buscot F."/>
            <person name="Kohler A."/>
            <person name="Nagy L.G."/>
            <person name="Floudas D."/>
            <person name="Copeland A."/>
            <person name="Barry K.W."/>
            <person name="Cichocki N."/>
            <person name="Veneault-Fourrey C."/>
            <person name="LaButti K."/>
            <person name="Lindquist E.A."/>
            <person name="Lipzen A."/>
            <person name="Lundell T."/>
            <person name="Morin E."/>
            <person name="Murat C."/>
            <person name="Sun H."/>
            <person name="Tunlid A."/>
            <person name="Henrissat B."/>
            <person name="Grigoriev I.V."/>
            <person name="Hibbett D.S."/>
            <person name="Martin F."/>
            <person name="Nordberg H.P."/>
            <person name="Cantor M.N."/>
            <person name="Hua S.X."/>
        </authorList>
    </citation>
    <scope>NUCLEOTIDE SEQUENCE [LARGE SCALE GENOMIC DNA]</scope>
    <source>
        <strain evidence="1 2">F 1598</strain>
    </source>
</reference>
<dbReference type="EMBL" id="KN833091">
    <property type="protein sequence ID" value="KIM73156.1"/>
    <property type="molecule type" value="Genomic_DNA"/>
</dbReference>
<accession>A0A0C3EZM4</accession>
<dbReference type="AlphaFoldDB" id="A0A0C3EZM4"/>
<evidence type="ECO:0000313" key="2">
    <source>
        <dbReference type="Proteomes" id="UP000054166"/>
    </source>
</evidence>
<sequence>MPDSLSKSFGQLTVRLSFVLHIAETDIVKQVAASSVPHVQPTIPPPEPNHHRMFYGFETSTTWLVEYAKNHWNTNISPACDSDIINMNRSIELLERHSGARNVRIKTVVPQGIPIPPARKGVLLLPEMLPEHVGPIIALCSSKSRKRPTQVAVDALKRITGKEPQWWIDVEDGD</sequence>
<protein>
    <submittedName>
        <fullName evidence="1">Uncharacterized protein</fullName>
    </submittedName>
</protein>
<dbReference type="HOGENOM" id="CLU_1540653_0_0_1"/>
<dbReference type="InParanoid" id="A0A0C3EZM4"/>
<dbReference type="OrthoDB" id="2609391at2759"/>
<name>A0A0C3EZM4_PILCF</name>
<proteinExistence type="predicted"/>
<reference evidence="2" key="2">
    <citation type="submission" date="2015-01" db="EMBL/GenBank/DDBJ databases">
        <title>Evolutionary Origins and Diversification of the Mycorrhizal Mutualists.</title>
        <authorList>
            <consortium name="DOE Joint Genome Institute"/>
            <consortium name="Mycorrhizal Genomics Consortium"/>
            <person name="Kohler A."/>
            <person name="Kuo A."/>
            <person name="Nagy L.G."/>
            <person name="Floudas D."/>
            <person name="Copeland A."/>
            <person name="Barry K.W."/>
            <person name="Cichocki N."/>
            <person name="Veneault-Fourrey C."/>
            <person name="LaButti K."/>
            <person name="Lindquist E.A."/>
            <person name="Lipzen A."/>
            <person name="Lundell T."/>
            <person name="Morin E."/>
            <person name="Murat C."/>
            <person name="Riley R."/>
            <person name="Ohm R."/>
            <person name="Sun H."/>
            <person name="Tunlid A."/>
            <person name="Henrissat B."/>
            <person name="Grigoriev I.V."/>
            <person name="Hibbett D.S."/>
            <person name="Martin F."/>
        </authorList>
    </citation>
    <scope>NUCLEOTIDE SEQUENCE [LARGE SCALE GENOMIC DNA]</scope>
    <source>
        <strain evidence="2">F 1598</strain>
    </source>
</reference>
<dbReference type="Proteomes" id="UP000054166">
    <property type="component" value="Unassembled WGS sequence"/>
</dbReference>